<feature type="signal peptide" evidence="2">
    <location>
        <begin position="1"/>
        <end position="32"/>
    </location>
</feature>
<dbReference type="Pfam" id="PF20434">
    <property type="entry name" value="BD-FAE"/>
    <property type="match status" value="1"/>
</dbReference>
<evidence type="ECO:0000256" key="1">
    <source>
        <dbReference type="ARBA" id="ARBA00022801"/>
    </source>
</evidence>
<dbReference type="InterPro" id="IPR029058">
    <property type="entry name" value="AB_hydrolase_fold"/>
</dbReference>
<accession>A0A8J7PJJ9</accession>
<gene>
    <name evidence="4" type="ORF">J0M35_08675</name>
</gene>
<dbReference type="GO" id="GO:0016787">
    <property type="term" value="F:hydrolase activity"/>
    <property type="evidence" value="ECO:0007669"/>
    <property type="project" value="UniProtKB-KW"/>
</dbReference>
<dbReference type="InterPro" id="IPR049492">
    <property type="entry name" value="BD-FAE-like_dom"/>
</dbReference>
<evidence type="ECO:0000313" key="5">
    <source>
        <dbReference type="Proteomes" id="UP000664277"/>
    </source>
</evidence>
<name>A0A8J7PJJ9_9BACT</name>
<evidence type="ECO:0000259" key="3">
    <source>
        <dbReference type="Pfam" id="PF20434"/>
    </source>
</evidence>
<dbReference type="Proteomes" id="UP000664277">
    <property type="component" value="Unassembled WGS sequence"/>
</dbReference>
<comment type="caution">
    <text evidence="4">The sequence shown here is derived from an EMBL/GenBank/DDBJ whole genome shotgun (WGS) entry which is preliminary data.</text>
</comment>
<dbReference type="EMBL" id="JAFLCK010000010">
    <property type="protein sequence ID" value="MBN8660420.1"/>
    <property type="molecule type" value="Genomic_DNA"/>
</dbReference>
<dbReference type="SUPFAM" id="SSF53474">
    <property type="entry name" value="alpha/beta-Hydrolases"/>
    <property type="match status" value="1"/>
</dbReference>
<dbReference type="InterPro" id="IPR050300">
    <property type="entry name" value="GDXG_lipolytic_enzyme"/>
</dbReference>
<dbReference type="AlphaFoldDB" id="A0A8J7PJJ9"/>
<keyword evidence="2" id="KW-0732">Signal</keyword>
<dbReference type="PANTHER" id="PTHR48081:SF6">
    <property type="entry name" value="PEPTIDASE S9 PROLYL OLIGOPEPTIDASE CATALYTIC DOMAIN-CONTAINING PROTEIN"/>
    <property type="match status" value="1"/>
</dbReference>
<sequence length="326" mass="36099">MLYSAPLRQKLSLLFALSLSAISLVLPTRQVAAEARRESEWHAGNWQPAPGFKQSPIWPRVIPDTFKVDGSEELNKEGDFVGKVSIPTMTIYPAKGRPSDTAVVVFPGGGYWCLAMKLEGTDICDWLTSRGITCILLKYRVPGDKLYPRSGCYPSHAAALDDAQRTIRLVRSRAKELKVDPHKIGVIGFSAGGHLVAATSTLYDKEIYKPVDAIDRLSCRPDFAIAVYPGHLTEHTKKKFELNKYIPVTKNTPPTFIVQAADDPVDTVDNSLVYFAALKEAKVAAELHIFAKGKHAFGLTPSSLPVSDWPKLAERWLEEIKMLPKQ</sequence>
<feature type="chain" id="PRO_5035206852" evidence="2">
    <location>
        <begin position="33"/>
        <end position="326"/>
    </location>
</feature>
<keyword evidence="1 4" id="KW-0378">Hydrolase</keyword>
<evidence type="ECO:0000313" key="4">
    <source>
        <dbReference type="EMBL" id="MBN8660420.1"/>
    </source>
</evidence>
<dbReference type="Gene3D" id="3.40.50.1820">
    <property type="entry name" value="alpha/beta hydrolase"/>
    <property type="match status" value="1"/>
</dbReference>
<organism evidence="4 5">
    <name type="scientific">Candidatus Obscuribacter phosphatis</name>
    <dbReference type="NCBI Taxonomy" id="1906157"/>
    <lineage>
        <taxon>Bacteria</taxon>
        <taxon>Bacillati</taxon>
        <taxon>Candidatus Melainabacteria</taxon>
        <taxon>Candidatus Obscuribacterales</taxon>
        <taxon>Candidatus Obscuribacteraceae</taxon>
        <taxon>Candidatus Obscuribacter</taxon>
    </lineage>
</organism>
<reference evidence="4" key="1">
    <citation type="submission" date="2021-02" db="EMBL/GenBank/DDBJ databases">
        <title>Genome-Resolved Metagenomics of a Microbial Community Performing Photosynthetic Biological Nutrient Removal.</title>
        <authorList>
            <person name="Mcdaniel E.A."/>
        </authorList>
    </citation>
    <scope>NUCLEOTIDE SEQUENCE</scope>
    <source>
        <strain evidence="4">UWPOB_OBS1</strain>
    </source>
</reference>
<protein>
    <submittedName>
        <fullName evidence="4">Alpha/beta hydrolase</fullName>
    </submittedName>
</protein>
<dbReference type="PANTHER" id="PTHR48081">
    <property type="entry name" value="AB HYDROLASE SUPERFAMILY PROTEIN C4A8.06C"/>
    <property type="match status" value="1"/>
</dbReference>
<evidence type="ECO:0000256" key="2">
    <source>
        <dbReference type="SAM" id="SignalP"/>
    </source>
</evidence>
<proteinExistence type="predicted"/>
<feature type="domain" description="BD-FAE-like" evidence="3">
    <location>
        <begin position="90"/>
        <end position="207"/>
    </location>
</feature>